<organism evidence="1 2">
    <name type="scientific">Tribolium castaneum</name>
    <name type="common">Red flour beetle</name>
    <dbReference type="NCBI Taxonomy" id="7070"/>
    <lineage>
        <taxon>Eukaryota</taxon>
        <taxon>Metazoa</taxon>
        <taxon>Ecdysozoa</taxon>
        <taxon>Arthropoda</taxon>
        <taxon>Hexapoda</taxon>
        <taxon>Insecta</taxon>
        <taxon>Pterygota</taxon>
        <taxon>Neoptera</taxon>
        <taxon>Endopterygota</taxon>
        <taxon>Coleoptera</taxon>
        <taxon>Polyphaga</taxon>
        <taxon>Cucujiformia</taxon>
        <taxon>Tenebrionidae</taxon>
        <taxon>Tenebrionidae incertae sedis</taxon>
        <taxon>Tribolium</taxon>
    </lineage>
</organism>
<dbReference type="AlphaFoldDB" id="A0A139WLD7"/>
<sequence length="45" mass="5152">MHCNSAPNRCPRLVVRRRFAPGTYLYCQRIRNLMPGTAQTDGMAK</sequence>
<reference evidence="1 2" key="2">
    <citation type="journal article" date="2010" name="Nucleic Acids Res.">
        <title>BeetleBase in 2010: revisions to provide comprehensive genomic information for Tribolium castaneum.</title>
        <authorList>
            <person name="Kim H.S."/>
            <person name="Murphy T."/>
            <person name="Xia J."/>
            <person name="Caragea D."/>
            <person name="Park Y."/>
            <person name="Beeman R.W."/>
            <person name="Lorenzen M.D."/>
            <person name="Butcher S."/>
            <person name="Manak J.R."/>
            <person name="Brown S.J."/>
        </authorList>
    </citation>
    <scope>GENOME REANNOTATION</scope>
    <source>
        <strain evidence="1 2">Georgia GA2</strain>
    </source>
</reference>
<name>A0A139WLD7_TRICA</name>
<dbReference type="EMBL" id="KQ971321">
    <property type="protein sequence ID" value="KYB28760.1"/>
    <property type="molecule type" value="Genomic_DNA"/>
</dbReference>
<evidence type="ECO:0000313" key="2">
    <source>
        <dbReference type="Proteomes" id="UP000007266"/>
    </source>
</evidence>
<protein>
    <submittedName>
        <fullName evidence="1">Uncharacterized protein</fullName>
    </submittedName>
</protein>
<reference evidence="1 2" key="1">
    <citation type="journal article" date="2008" name="Nature">
        <title>The genome of the model beetle and pest Tribolium castaneum.</title>
        <authorList>
            <consortium name="Tribolium Genome Sequencing Consortium"/>
            <person name="Richards S."/>
            <person name="Gibbs R.A."/>
            <person name="Weinstock G.M."/>
            <person name="Brown S.J."/>
            <person name="Denell R."/>
            <person name="Beeman R.W."/>
            <person name="Gibbs R."/>
            <person name="Beeman R.W."/>
            <person name="Brown S.J."/>
            <person name="Bucher G."/>
            <person name="Friedrich M."/>
            <person name="Grimmelikhuijzen C.J."/>
            <person name="Klingler M."/>
            <person name="Lorenzen M."/>
            <person name="Richards S."/>
            <person name="Roth S."/>
            <person name="Schroder R."/>
            <person name="Tautz D."/>
            <person name="Zdobnov E.M."/>
            <person name="Muzny D."/>
            <person name="Gibbs R.A."/>
            <person name="Weinstock G.M."/>
            <person name="Attaway T."/>
            <person name="Bell S."/>
            <person name="Buhay C.J."/>
            <person name="Chandrabose M.N."/>
            <person name="Chavez D."/>
            <person name="Clerk-Blankenburg K.P."/>
            <person name="Cree A."/>
            <person name="Dao M."/>
            <person name="Davis C."/>
            <person name="Chacko J."/>
            <person name="Dinh H."/>
            <person name="Dugan-Rocha S."/>
            <person name="Fowler G."/>
            <person name="Garner T.T."/>
            <person name="Garnes J."/>
            <person name="Gnirke A."/>
            <person name="Hawes A."/>
            <person name="Hernandez J."/>
            <person name="Hines S."/>
            <person name="Holder M."/>
            <person name="Hume J."/>
            <person name="Jhangiani S.N."/>
            <person name="Joshi V."/>
            <person name="Khan Z.M."/>
            <person name="Jackson L."/>
            <person name="Kovar C."/>
            <person name="Kowis A."/>
            <person name="Lee S."/>
            <person name="Lewis L.R."/>
            <person name="Margolis J."/>
            <person name="Morgan M."/>
            <person name="Nazareth L.V."/>
            <person name="Nguyen N."/>
            <person name="Okwuonu G."/>
            <person name="Parker D."/>
            <person name="Richards S."/>
            <person name="Ruiz S.J."/>
            <person name="Santibanez J."/>
            <person name="Savard J."/>
            <person name="Scherer S.E."/>
            <person name="Schneider B."/>
            <person name="Sodergren E."/>
            <person name="Tautz D."/>
            <person name="Vattahil S."/>
            <person name="Villasana D."/>
            <person name="White C.S."/>
            <person name="Wright R."/>
            <person name="Park Y."/>
            <person name="Beeman R.W."/>
            <person name="Lord J."/>
            <person name="Oppert B."/>
            <person name="Lorenzen M."/>
            <person name="Brown S."/>
            <person name="Wang L."/>
            <person name="Savard J."/>
            <person name="Tautz D."/>
            <person name="Richards S."/>
            <person name="Weinstock G."/>
            <person name="Gibbs R.A."/>
            <person name="Liu Y."/>
            <person name="Worley K."/>
            <person name="Weinstock G."/>
            <person name="Elsik C.G."/>
            <person name="Reese J.T."/>
            <person name="Elhaik E."/>
            <person name="Landan G."/>
            <person name="Graur D."/>
            <person name="Arensburger P."/>
            <person name="Atkinson P."/>
            <person name="Beeman R.W."/>
            <person name="Beidler J."/>
            <person name="Brown S.J."/>
            <person name="Demuth J.P."/>
            <person name="Drury D.W."/>
            <person name="Du Y.Z."/>
            <person name="Fujiwara H."/>
            <person name="Lorenzen M."/>
            <person name="Maselli V."/>
            <person name="Osanai M."/>
            <person name="Park Y."/>
            <person name="Robertson H.M."/>
            <person name="Tu Z."/>
            <person name="Wang J.J."/>
            <person name="Wang S."/>
            <person name="Richards S."/>
            <person name="Song H."/>
            <person name="Zhang L."/>
            <person name="Sodergren E."/>
            <person name="Werner D."/>
            <person name="Stanke M."/>
            <person name="Morgenstern B."/>
            <person name="Solovyev V."/>
            <person name="Kosarev P."/>
            <person name="Brown G."/>
            <person name="Chen H.C."/>
            <person name="Ermolaeva O."/>
            <person name="Hlavina W."/>
            <person name="Kapustin Y."/>
            <person name="Kiryutin B."/>
            <person name="Kitts P."/>
            <person name="Maglott D."/>
            <person name="Pruitt K."/>
            <person name="Sapojnikov V."/>
            <person name="Souvorov A."/>
            <person name="Mackey A.J."/>
            <person name="Waterhouse R.M."/>
            <person name="Wyder S."/>
            <person name="Zdobnov E.M."/>
            <person name="Zdobnov E.M."/>
            <person name="Wyder S."/>
            <person name="Kriventseva E.V."/>
            <person name="Kadowaki T."/>
            <person name="Bork P."/>
            <person name="Aranda M."/>
            <person name="Bao R."/>
            <person name="Beermann A."/>
            <person name="Berns N."/>
            <person name="Bolognesi R."/>
            <person name="Bonneton F."/>
            <person name="Bopp D."/>
            <person name="Brown S.J."/>
            <person name="Bucher G."/>
            <person name="Butts T."/>
            <person name="Chaumot A."/>
            <person name="Denell R.E."/>
            <person name="Ferrier D.E."/>
            <person name="Friedrich M."/>
            <person name="Gordon C.M."/>
            <person name="Jindra M."/>
            <person name="Klingler M."/>
            <person name="Lan Q."/>
            <person name="Lattorff H.M."/>
            <person name="Laudet V."/>
            <person name="von Levetsow C."/>
            <person name="Liu Z."/>
            <person name="Lutz R."/>
            <person name="Lynch J.A."/>
            <person name="da Fonseca R.N."/>
            <person name="Posnien N."/>
            <person name="Reuter R."/>
            <person name="Roth S."/>
            <person name="Savard J."/>
            <person name="Schinko J.B."/>
            <person name="Schmitt C."/>
            <person name="Schoppmeier M."/>
            <person name="Schroder R."/>
            <person name="Shippy T.D."/>
            <person name="Simonnet F."/>
            <person name="Marques-Souza H."/>
            <person name="Tautz D."/>
            <person name="Tomoyasu Y."/>
            <person name="Trauner J."/>
            <person name="Van der Zee M."/>
            <person name="Vervoort M."/>
            <person name="Wittkopp N."/>
            <person name="Wimmer E.A."/>
            <person name="Yang X."/>
            <person name="Jones A.K."/>
            <person name="Sattelle D.B."/>
            <person name="Ebert P.R."/>
            <person name="Nelson D."/>
            <person name="Scott J.G."/>
            <person name="Beeman R.W."/>
            <person name="Muthukrishnan S."/>
            <person name="Kramer K.J."/>
            <person name="Arakane Y."/>
            <person name="Beeman R.W."/>
            <person name="Zhu Q."/>
            <person name="Hogenkamp D."/>
            <person name="Dixit R."/>
            <person name="Oppert B."/>
            <person name="Jiang H."/>
            <person name="Zou Z."/>
            <person name="Marshall J."/>
            <person name="Elpidina E."/>
            <person name="Vinokurov K."/>
            <person name="Oppert C."/>
            <person name="Zou Z."/>
            <person name="Evans J."/>
            <person name="Lu Z."/>
            <person name="Zhao P."/>
            <person name="Sumathipala N."/>
            <person name="Altincicek B."/>
            <person name="Vilcinskas A."/>
            <person name="Williams M."/>
            <person name="Hultmark D."/>
            <person name="Hetru C."/>
            <person name="Jiang H."/>
            <person name="Grimmelikhuijzen C.J."/>
            <person name="Hauser F."/>
            <person name="Cazzamali G."/>
            <person name="Williamson M."/>
            <person name="Park Y."/>
            <person name="Li B."/>
            <person name="Tanaka Y."/>
            <person name="Predel R."/>
            <person name="Neupert S."/>
            <person name="Schachtner J."/>
            <person name="Verleyen P."/>
            <person name="Raible F."/>
            <person name="Bork P."/>
            <person name="Friedrich M."/>
            <person name="Walden K.K."/>
            <person name="Robertson H.M."/>
            <person name="Angeli S."/>
            <person name="Foret S."/>
            <person name="Bucher G."/>
            <person name="Schuetz S."/>
            <person name="Maleszka R."/>
            <person name="Wimmer E.A."/>
            <person name="Beeman R.W."/>
            <person name="Lorenzen M."/>
            <person name="Tomoyasu Y."/>
            <person name="Miller S.C."/>
            <person name="Grossmann D."/>
            <person name="Bucher G."/>
        </authorList>
    </citation>
    <scope>NUCLEOTIDE SEQUENCE [LARGE SCALE GENOMIC DNA]</scope>
    <source>
        <strain evidence="1 2">Georgia GA2</strain>
    </source>
</reference>
<gene>
    <name evidence="1" type="primary">AUGUSTUS-3.0.2_32452</name>
    <name evidence="1" type="ORF">TcasGA2_TC032452</name>
</gene>
<accession>A0A139WLD7</accession>
<proteinExistence type="predicted"/>
<dbReference type="InParanoid" id="A0A139WLD7"/>
<keyword evidence="2" id="KW-1185">Reference proteome</keyword>
<evidence type="ECO:0000313" key="1">
    <source>
        <dbReference type="EMBL" id="KYB28760.1"/>
    </source>
</evidence>
<dbReference type="Proteomes" id="UP000007266">
    <property type="component" value="Linkage group 3"/>
</dbReference>